<accession>A0A6J7F3S6</accession>
<sequence>MLAGVVLSTEDSTGTPGGTDAGEDIDPIGTDPTSVAALVMAGSHTWQPSVQDSPWDALHAQRARLSGAMADAASAPPDPAPRPLTEWAAWARSGDVVSAIARPGGAARVEGTTAIVPVTLTQTVQHTSGAATPYSSYTATVTLTDTGGTWSVSNYRLAAAR</sequence>
<reference evidence="2" key="1">
    <citation type="submission" date="2020-05" db="EMBL/GenBank/DDBJ databases">
        <authorList>
            <person name="Chiriac C."/>
            <person name="Salcher M."/>
            <person name="Ghai R."/>
            <person name="Kavagutti S V."/>
        </authorList>
    </citation>
    <scope>NUCLEOTIDE SEQUENCE</scope>
</reference>
<feature type="region of interest" description="Disordered" evidence="1">
    <location>
        <begin position="1"/>
        <end position="31"/>
    </location>
</feature>
<gene>
    <name evidence="2" type="ORF">UFOPK3472_01868</name>
</gene>
<evidence type="ECO:0000313" key="2">
    <source>
        <dbReference type="EMBL" id="CAB4890872.1"/>
    </source>
</evidence>
<proteinExistence type="predicted"/>
<name>A0A6J7F3S6_9ZZZZ</name>
<evidence type="ECO:0000256" key="1">
    <source>
        <dbReference type="SAM" id="MobiDB-lite"/>
    </source>
</evidence>
<protein>
    <submittedName>
        <fullName evidence="2">Unannotated protein</fullName>
    </submittedName>
</protein>
<dbReference type="AlphaFoldDB" id="A0A6J7F3S6"/>
<dbReference type="EMBL" id="CAFBLX010000117">
    <property type="protein sequence ID" value="CAB4890872.1"/>
    <property type="molecule type" value="Genomic_DNA"/>
</dbReference>
<organism evidence="2">
    <name type="scientific">freshwater metagenome</name>
    <dbReference type="NCBI Taxonomy" id="449393"/>
    <lineage>
        <taxon>unclassified sequences</taxon>
        <taxon>metagenomes</taxon>
        <taxon>ecological metagenomes</taxon>
    </lineage>
</organism>